<dbReference type="PANTHER" id="PTHR31891:SF1">
    <property type="entry name" value="FORMAMIDASE C869.04-RELATED"/>
    <property type="match status" value="1"/>
</dbReference>
<dbReference type="SUPFAM" id="SSF141130">
    <property type="entry name" value="Acetamidase/Formamidase-like"/>
    <property type="match status" value="1"/>
</dbReference>
<comment type="caution">
    <text evidence="1">The sequence shown here is derived from an EMBL/GenBank/DDBJ whole genome shotgun (WGS) entry which is preliminary data.</text>
</comment>
<dbReference type="Gene3D" id="2.60.120.580">
    <property type="entry name" value="Acetamidase/Formamidase-like domains"/>
    <property type="match status" value="2"/>
</dbReference>
<dbReference type="Gene3D" id="3.10.28.20">
    <property type="entry name" value="Acetamidase/Formamidase-like domains"/>
    <property type="match status" value="1"/>
</dbReference>
<evidence type="ECO:0000313" key="1">
    <source>
        <dbReference type="EMBL" id="RVU37862.1"/>
    </source>
</evidence>
<accession>A0A3S2Y3X3</accession>
<dbReference type="PANTHER" id="PTHR31891">
    <property type="entry name" value="FORMAMIDASE C869.04-RELATED"/>
    <property type="match status" value="1"/>
</dbReference>
<dbReference type="OrthoDB" id="9785236at2"/>
<gene>
    <name evidence="1" type="ORF">EOI86_00740</name>
</gene>
<protein>
    <submittedName>
        <fullName evidence="1">Amidase</fullName>
    </submittedName>
</protein>
<dbReference type="GO" id="GO:0016811">
    <property type="term" value="F:hydrolase activity, acting on carbon-nitrogen (but not peptide) bonds, in linear amides"/>
    <property type="evidence" value="ECO:0007669"/>
    <property type="project" value="InterPro"/>
</dbReference>
<reference evidence="2" key="1">
    <citation type="submission" date="2019-01" db="EMBL/GenBank/DDBJ databases">
        <title>Gri0909 isolated from a small marine red alga.</title>
        <authorList>
            <person name="Kim J."/>
            <person name="Jeong S.E."/>
            <person name="Jeon C.O."/>
        </authorList>
    </citation>
    <scope>NUCLEOTIDE SEQUENCE [LARGE SCALE GENOMIC DNA]</scope>
    <source>
        <strain evidence="2">Gri0909</strain>
    </source>
</reference>
<evidence type="ECO:0000313" key="2">
    <source>
        <dbReference type="Proteomes" id="UP000287447"/>
    </source>
</evidence>
<keyword evidence="2" id="KW-1185">Reference proteome</keyword>
<organism evidence="1 2">
    <name type="scientific">Hwanghaeella grinnelliae</name>
    <dbReference type="NCBI Taxonomy" id="2500179"/>
    <lineage>
        <taxon>Bacteria</taxon>
        <taxon>Pseudomonadati</taxon>
        <taxon>Pseudomonadota</taxon>
        <taxon>Alphaproteobacteria</taxon>
        <taxon>Rhodospirillales</taxon>
        <taxon>Rhodospirillaceae</taxon>
        <taxon>Hwanghaeella</taxon>
    </lineage>
</organism>
<dbReference type="AlphaFoldDB" id="A0A3S2Y3X3"/>
<dbReference type="RefSeq" id="WP_127763235.1">
    <property type="nucleotide sequence ID" value="NZ_SADE01000001.1"/>
</dbReference>
<sequence>MGAEYHLPSKPETVHWGFWDATLAPVLKVKSGDRVRIDALSGEPEDMPDGRAEVVEGHKEVHEQNERGPGPHFLTGPVYVEGAMPGDVLQVKFLDISLRANWGWNLQLPDLGTLPEDFPEKRRLHIPLDKEAMVARPPWGGEIPLRPFFGNFGVAPDPSLGKFTSVIPREFGGNMDNKELIEGTTVYFPVFNEGALFSAGDGHAVQGDGEVCLTAIETCLSGTVELTVRKDLKLTMPMAETDTSWITMGMNEDLDEAAKQALREMIDLIVRISDLSRQDAYSLCSLAADLRVTQLVDINKGIHCVLPKSVLP</sequence>
<dbReference type="EMBL" id="SADE01000001">
    <property type="protein sequence ID" value="RVU37862.1"/>
    <property type="molecule type" value="Genomic_DNA"/>
</dbReference>
<dbReference type="InterPro" id="IPR004304">
    <property type="entry name" value="FmdA_AmdA"/>
</dbReference>
<dbReference type="Pfam" id="PF03069">
    <property type="entry name" value="FmdA_AmdA"/>
    <property type="match status" value="2"/>
</dbReference>
<name>A0A3S2Y3X3_9PROT</name>
<proteinExistence type="predicted"/>
<dbReference type="Proteomes" id="UP000287447">
    <property type="component" value="Unassembled WGS sequence"/>
</dbReference>